<dbReference type="GO" id="GO:0007160">
    <property type="term" value="P:cell-matrix adhesion"/>
    <property type="evidence" value="ECO:0007669"/>
    <property type="project" value="TreeGrafter"/>
</dbReference>
<dbReference type="GO" id="GO:0098609">
    <property type="term" value="P:cell-cell adhesion"/>
    <property type="evidence" value="ECO:0007669"/>
    <property type="project" value="TreeGrafter"/>
</dbReference>
<comment type="subcellular location">
    <subcellularLocation>
        <location evidence="1">Membrane</location>
        <topology evidence="1">Single-pass type I membrane protein</topology>
    </subcellularLocation>
</comment>
<dbReference type="PROSITE" id="PS00242">
    <property type="entry name" value="INTEGRIN_ALPHA"/>
    <property type="match status" value="1"/>
</dbReference>
<evidence type="ECO:0000256" key="5">
    <source>
        <dbReference type="SAM" id="Phobius"/>
    </source>
</evidence>
<dbReference type="GO" id="GO:0008305">
    <property type="term" value="C:integrin complex"/>
    <property type="evidence" value="ECO:0007669"/>
    <property type="project" value="TreeGrafter"/>
</dbReference>
<feature type="transmembrane region" description="Helical" evidence="5">
    <location>
        <begin position="71"/>
        <end position="93"/>
    </location>
</feature>
<dbReference type="EMBL" id="WNYA01007665">
    <property type="protein sequence ID" value="KAG8541416.1"/>
    <property type="molecule type" value="Genomic_DNA"/>
</dbReference>
<dbReference type="Proteomes" id="UP000824782">
    <property type="component" value="Unassembled WGS sequence"/>
</dbReference>
<name>A0AAV6Z4R0_ENGPU</name>
<organism evidence="6 7">
    <name type="scientific">Engystomops pustulosus</name>
    <name type="common">Tungara frog</name>
    <name type="synonym">Physalaemus pustulosus</name>
    <dbReference type="NCBI Taxonomy" id="76066"/>
    <lineage>
        <taxon>Eukaryota</taxon>
        <taxon>Metazoa</taxon>
        <taxon>Chordata</taxon>
        <taxon>Craniata</taxon>
        <taxon>Vertebrata</taxon>
        <taxon>Euteleostomi</taxon>
        <taxon>Amphibia</taxon>
        <taxon>Batrachia</taxon>
        <taxon>Anura</taxon>
        <taxon>Neobatrachia</taxon>
        <taxon>Hyloidea</taxon>
        <taxon>Leptodactylidae</taxon>
        <taxon>Leiuperinae</taxon>
        <taxon>Engystomops</taxon>
    </lineage>
</organism>
<evidence type="ECO:0000256" key="3">
    <source>
        <dbReference type="ARBA" id="ARBA00023136"/>
    </source>
</evidence>
<evidence type="ECO:0000256" key="1">
    <source>
        <dbReference type="ARBA" id="ARBA00004479"/>
    </source>
</evidence>
<dbReference type="SUPFAM" id="SSF69179">
    <property type="entry name" value="Integrin domains"/>
    <property type="match status" value="1"/>
</dbReference>
<reference evidence="6" key="1">
    <citation type="thesis" date="2020" institute="ProQuest LLC" country="789 East Eisenhower Parkway, Ann Arbor, MI, USA">
        <title>Comparative Genomics and Chromosome Evolution.</title>
        <authorList>
            <person name="Mudd A.B."/>
        </authorList>
    </citation>
    <scope>NUCLEOTIDE SEQUENCE</scope>
    <source>
        <strain evidence="6">237g6f4</strain>
        <tissue evidence="6">Blood</tissue>
    </source>
</reference>
<evidence type="ECO:0000313" key="6">
    <source>
        <dbReference type="EMBL" id="KAG8541416.1"/>
    </source>
</evidence>
<dbReference type="GO" id="GO:0005178">
    <property type="term" value="F:integrin binding"/>
    <property type="evidence" value="ECO:0007669"/>
    <property type="project" value="TreeGrafter"/>
</dbReference>
<evidence type="ECO:0000313" key="7">
    <source>
        <dbReference type="Proteomes" id="UP000824782"/>
    </source>
</evidence>
<keyword evidence="5" id="KW-0812">Transmembrane</keyword>
<evidence type="ECO:0000256" key="4">
    <source>
        <dbReference type="ARBA" id="ARBA00023180"/>
    </source>
</evidence>
<dbReference type="GO" id="GO:0007229">
    <property type="term" value="P:integrin-mediated signaling pathway"/>
    <property type="evidence" value="ECO:0007669"/>
    <property type="project" value="UniProtKB-KW"/>
</dbReference>
<accession>A0AAV6Z4R0</accession>
<keyword evidence="3 5" id="KW-0472">Membrane</keyword>
<keyword evidence="4" id="KW-0325">Glycoprotein</keyword>
<comment type="caution">
    <text evidence="6">The sequence shown here is derived from an EMBL/GenBank/DDBJ whole genome shotgun (WGS) entry which is preliminary data.</text>
</comment>
<protein>
    <submittedName>
        <fullName evidence="6">Uncharacterized protein</fullName>
    </submittedName>
</protein>
<sequence>MKDLQLREDYYVNVSTRIWNGTFAATSFQSLELVATATLDTFNPEIFIVSNNKLLVPLTIIKPNEKAEVPIGVVVGSAIAGLVLLAALVAALWKLGFFKRKYEKLQKTEDEIAETTQLN</sequence>
<evidence type="ECO:0000256" key="2">
    <source>
        <dbReference type="ARBA" id="ARBA00023037"/>
    </source>
</evidence>
<dbReference type="PANTHER" id="PTHR23220">
    <property type="entry name" value="INTEGRIN ALPHA"/>
    <property type="match status" value="1"/>
</dbReference>
<dbReference type="PANTHER" id="PTHR23220:SF23">
    <property type="entry name" value="INTEGRIN ALPHA-2"/>
    <property type="match status" value="1"/>
</dbReference>
<dbReference type="AlphaFoldDB" id="A0AAV6Z4R0"/>
<dbReference type="InterPro" id="IPR018184">
    <property type="entry name" value="Integrin_alpha_C_CS"/>
</dbReference>
<dbReference type="Gene3D" id="1.20.5.930">
    <property type="entry name" value="Bicelle-embedded integrin alpha(iib) transmembrane segment"/>
    <property type="match status" value="1"/>
</dbReference>
<dbReference type="GO" id="GO:0009897">
    <property type="term" value="C:external side of plasma membrane"/>
    <property type="evidence" value="ECO:0007669"/>
    <property type="project" value="TreeGrafter"/>
</dbReference>
<keyword evidence="2" id="KW-0401">Integrin</keyword>
<dbReference type="InterPro" id="IPR032695">
    <property type="entry name" value="Integrin_dom_sf"/>
</dbReference>
<keyword evidence="7" id="KW-1185">Reference proteome</keyword>
<keyword evidence="5" id="KW-1133">Transmembrane helix</keyword>
<dbReference type="GO" id="GO:0033627">
    <property type="term" value="P:cell adhesion mediated by integrin"/>
    <property type="evidence" value="ECO:0007669"/>
    <property type="project" value="TreeGrafter"/>
</dbReference>
<gene>
    <name evidence="6" type="ORF">GDO81_029120</name>
</gene>
<proteinExistence type="predicted"/>